<evidence type="ECO:0000313" key="1">
    <source>
        <dbReference type="EMBL" id="KAF5842496.1"/>
    </source>
</evidence>
<accession>A0ABQ7H6K2</accession>
<proteinExistence type="predicted"/>
<dbReference type="Proteomes" id="UP000815325">
    <property type="component" value="Unassembled WGS sequence"/>
</dbReference>
<comment type="caution">
    <text evidence="1">The sequence shown here is derived from an EMBL/GenBank/DDBJ whole genome shotgun (WGS) entry which is preliminary data.</text>
</comment>
<reference evidence="1" key="1">
    <citation type="submission" date="2017-08" db="EMBL/GenBank/DDBJ databases">
        <authorList>
            <person name="Polle J.E."/>
            <person name="Barry K."/>
            <person name="Cushman J."/>
            <person name="Schmutz J."/>
            <person name="Tran D."/>
            <person name="Hathwaick L.T."/>
            <person name="Yim W.C."/>
            <person name="Jenkins J."/>
            <person name="Mckie-Krisberg Z.M."/>
            <person name="Prochnik S."/>
            <person name="Lindquist E."/>
            <person name="Dockter R.B."/>
            <person name="Adam C."/>
            <person name="Molina H."/>
            <person name="Bunkerborg J."/>
            <person name="Jin E."/>
            <person name="Buchheim M."/>
            <person name="Magnuson J."/>
        </authorList>
    </citation>
    <scope>NUCLEOTIDE SEQUENCE</scope>
    <source>
        <strain evidence="1">CCAP 19/18</strain>
    </source>
</reference>
<gene>
    <name evidence="1" type="ORF">DUNSADRAFT_6740</name>
</gene>
<dbReference type="EMBL" id="MU069460">
    <property type="protein sequence ID" value="KAF5842496.1"/>
    <property type="molecule type" value="Genomic_DNA"/>
</dbReference>
<keyword evidence="2" id="KW-1185">Reference proteome</keyword>
<name>A0ABQ7H6K2_DUNSA</name>
<protein>
    <submittedName>
        <fullName evidence="1">Uncharacterized protein</fullName>
    </submittedName>
</protein>
<organism evidence="1 2">
    <name type="scientific">Dunaliella salina</name>
    <name type="common">Green alga</name>
    <name type="synonym">Protococcus salinus</name>
    <dbReference type="NCBI Taxonomy" id="3046"/>
    <lineage>
        <taxon>Eukaryota</taxon>
        <taxon>Viridiplantae</taxon>
        <taxon>Chlorophyta</taxon>
        <taxon>core chlorophytes</taxon>
        <taxon>Chlorophyceae</taxon>
        <taxon>CS clade</taxon>
        <taxon>Chlamydomonadales</taxon>
        <taxon>Dunaliellaceae</taxon>
        <taxon>Dunaliella</taxon>
    </lineage>
</organism>
<evidence type="ECO:0000313" key="2">
    <source>
        <dbReference type="Proteomes" id="UP000815325"/>
    </source>
</evidence>
<sequence length="91" mass="10136">MDSKYPNGFTIPDNAGSSFRYTFELDVRDDESNLEKHMDEVESLLAEGAHFIMNVQPAFGSEESVAAYKARRINMHGGTSNNDVYARVSSV</sequence>